<dbReference type="CDD" id="cd05247">
    <property type="entry name" value="UDP_G4E_1_SDR_e"/>
    <property type="match status" value="1"/>
</dbReference>
<dbReference type="Gene3D" id="3.40.50.720">
    <property type="entry name" value="NAD(P)-binding Rossmann-like Domain"/>
    <property type="match status" value="1"/>
</dbReference>
<dbReference type="GO" id="GO:0003978">
    <property type="term" value="F:UDP-glucose 4-epimerase activity"/>
    <property type="evidence" value="ECO:0007669"/>
    <property type="project" value="UniProtKB-UniRule"/>
</dbReference>
<dbReference type="InterPro" id="IPR005886">
    <property type="entry name" value="UDP_G4E"/>
</dbReference>
<name>A0LVI8_ACIC1</name>
<dbReference type="PANTHER" id="PTHR43725:SF53">
    <property type="entry name" value="UDP-ARABINOSE 4-EPIMERASE 1"/>
    <property type="match status" value="1"/>
</dbReference>
<comment type="cofactor">
    <cofactor evidence="2 10">
        <name>NAD(+)</name>
        <dbReference type="ChEBI" id="CHEBI:57540"/>
    </cofactor>
</comment>
<keyword evidence="9 10" id="KW-0119">Carbohydrate metabolism</keyword>
<comment type="similarity">
    <text evidence="4 10">Belongs to the NAD(P)-dependent epimerase/dehydratase family.</text>
</comment>
<evidence type="ECO:0000256" key="8">
    <source>
        <dbReference type="ARBA" id="ARBA00023235"/>
    </source>
</evidence>
<dbReference type="UniPathway" id="UPA00214"/>
<dbReference type="EMBL" id="CP000481">
    <property type="protein sequence ID" value="ABK53448.1"/>
    <property type="molecule type" value="Genomic_DNA"/>
</dbReference>
<organism evidence="12 13">
    <name type="scientific">Acidothermus cellulolyticus (strain ATCC 43068 / DSM 8971 / 11B)</name>
    <dbReference type="NCBI Taxonomy" id="351607"/>
    <lineage>
        <taxon>Bacteria</taxon>
        <taxon>Bacillati</taxon>
        <taxon>Actinomycetota</taxon>
        <taxon>Actinomycetes</taxon>
        <taxon>Acidothermales</taxon>
        <taxon>Acidothermaceae</taxon>
        <taxon>Acidothermus</taxon>
    </lineage>
</organism>
<dbReference type="HOGENOM" id="CLU_007383_1_10_11"/>
<evidence type="ECO:0000256" key="6">
    <source>
        <dbReference type="ARBA" id="ARBA00018569"/>
    </source>
</evidence>
<keyword evidence="7 10" id="KW-0520">NAD</keyword>
<evidence type="ECO:0000259" key="11">
    <source>
        <dbReference type="Pfam" id="PF01370"/>
    </source>
</evidence>
<comment type="pathway">
    <text evidence="3 10">Carbohydrate metabolism; galactose metabolism.</text>
</comment>
<comment type="subunit">
    <text evidence="10">Homodimer.</text>
</comment>
<dbReference type="OrthoDB" id="9801785at2"/>
<evidence type="ECO:0000256" key="7">
    <source>
        <dbReference type="ARBA" id="ARBA00023027"/>
    </source>
</evidence>
<evidence type="ECO:0000256" key="1">
    <source>
        <dbReference type="ARBA" id="ARBA00000083"/>
    </source>
</evidence>
<dbReference type="eggNOG" id="COG1087">
    <property type="taxonomic scope" value="Bacteria"/>
</dbReference>
<feature type="domain" description="NAD-dependent epimerase/dehydratase" evidence="11">
    <location>
        <begin position="3"/>
        <end position="246"/>
    </location>
</feature>
<evidence type="ECO:0000256" key="5">
    <source>
        <dbReference type="ARBA" id="ARBA00013189"/>
    </source>
</evidence>
<dbReference type="RefSeq" id="WP_011720511.1">
    <property type="nucleotide sequence ID" value="NC_008578.1"/>
</dbReference>
<protein>
    <recommendedName>
        <fullName evidence="6 10">UDP-glucose 4-epimerase</fullName>
        <ecNumber evidence="5 10">5.1.3.2</ecNumber>
    </recommendedName>
</protein>
<dbReference type="SUPFAM" id="SSF51735">
    <property type="entry name" value="NAD(P)-binding Rossmann-fold domains"/>
    <property type="match status" value="1"/>
</dbReference>
<dbReference type="InterPro" id="IPR001509">
    <property type="entry name" value="Epimerase_deHydtase"/>
</dbReference>
<evidence type="ECO:0000256" key="10">
    <source>
        <dbReference type="RuleBase" id="RU366046"/>
    </source>
</evidence>
<evidence type="ECO:0000256" key="2">
    <source>
        <dbReference type="ARBA" id="ARBA00001911"/>
    </source>
</evidence>
<sequence length="329" mass="35530">MKVLVTGGAGYIGSVVTRVLIEDGHDVVVLDDLSTGHRDAVPAGVPFVHADIADAGDVLAREPFDGVLHFAAKSLVGESMNRPELYWATNVCGTRHLLDAMRRHSVPRLIFSSTAAVYGEGGPDGIGEDTPPRPTSPYGTSKLAVDLMISDECRAYPLGAVSLRYFNVAGAYGPCGERHRTETHLIPITLDVAAGRRPHLEIYGNDWPTPDGTCMRDYIHVLDLARAHVVALQHARPGHHAIYNLGNGRGFSVREVVAAVERVTGRRVPVTVAPRRPGDPAWLVADDSRARAELNWQPQADLDTIIADAWAFHQQRRHTDGLAGGGTTS</sequence>
<keyword evidence="13" id="KW-1185">Reference proteome</keyword>
<dbReference type="EC" id="5.1.3.2" evidence="5 10"/>
<comment type="catalytic activity">
    <reaction evidence="1 10">
        <text>UDP-alpha-D-glucose = UDP-alpha-D-galactose</text>
        <dbReference type="Rhea" id="RHEA:22168"/>
        <dbReference type="ChEBI" id="CHEBI:58885"/>
        <dbReference type="ChEBI" id="CHEBI:66914"/>
        <dbReference type="EC" id="5.1.3.2"/>
    </reaction>
</comment>
<accession>A0LVI8</accession>
<dbReference type="KEGG" id="ace:Acel_1676"/>
<dbReference type="NCBIfam" id="TIGR01179">
    <property type="entry name" value="galE"/>
    <property type="match status" value="1"/>
</dbReference>
<reference evidence="12 13" key="1">
    <citation type="journal article" date="2009" name="Genome Res.">
        <title>Complete genome of the cellulolytic thermophile Acidothermus cellulolyticus 11B provides insights into its ecophysiological and evolutionary adaptations.</title>
        <authorList>
            <person name="Barabote R.D."/>
            <person name="Xie G."/>
            <person name="Leu D.H."/>
            <person name="Normand P."/>
            <person name="Necsulea A."/>
            <person name="Daubin V."/>
            <person name="Medigue C."/>
            <person name="Adney W.S."/>
            <person name="Xu X.C."/>
            <person name="Lapidus A."/>
            <person name="Parales R.E."/>
            <person name="Detter C."/>
            <person name="Pujic P."/>
            <person name="Bruce D."/>
            <person name="Lavire C."/>
            <person name="Challacombe J.F."/>
            <person name="Brettin T.S."/>
            <person name="Berry A.M."/>
        </authorList>
    </citation>
    <scope>NUCLEOTIDE SEQUENCE [LARGE SCALE GENOMIC DNA]</scope>
    <source>
        <strain evidence="13">ATCC 43068 / DSM 8971 / 11B</strain>
    </source>
</reference>
<dbReference type="Gene3D" id="3.90.25.10">
    <property type="entry name" value="UDP-galactose 4-epimerase, domain 1"/>
    <property type="match status" value="1"/>
</dbReference>
<dbReference type="STRING" id="351607.Acel_1676"/>
<dbReference type="InParanoid" id="A0LVI8"/>
<dbReference type="Pfam" id="PF01370">
    <property type="entry name" value="Epimerase"/>
    <property type="match status" value="1"/>
</dbReference>
<gene>
    <name evidence="12" type="ordered locus">Acel_1676</name>
</gene>
<evidence type="ECO:0000256" key="9">
    <source>
        <dbReference type="ARBA" id="ARBA00023277"/>
    </source>
</evidence>
<evidence type="ECO:0000313" key="13">
    <source>
        <dbReference type="Proteomes" id="UP000008221"/>
    </source>
</evidence>
<dbReference type="PANTHER" id="PTHR43725">
    <property type="entry name" value="UDP-GLUCOSE 4-EPIMERASE"/>
    <property type="match status" value="1"/>
</dbReference>
<dbReference type="InterPro" id="IPR036291">
    <property type="entry name" value="NAD(P)-bd_dom_sf"/>
</dbReference>
<proteinExistence type="inferred from homology"/>
<evidence type="ECO:0000256" key="3">
    <source>
        <dbReference type="ARBA" id="ARBA00004947"/>
    </source>
</evidence>
<dbReference type="GO" id="GO:0033499">
    <property type="term" value="P:galactose catabolic process via UDP-galactose, Leloir pathway"/>
    <property type="evidence" value="ECO:0007669"/>
    <property type="project" value="TreeGrafter"/>
</dbReference>
<dbReference type="Proteomes" id="UP000008221">
    <property type="component" value="Chromosome"/>
</dbReference>
<dbReference type="AlphaFoldDB" id="A0LVI8"/>
<evidence type="ECO:0000313" key="12">
    <source>
        <dbReference type="EMBL" id="ABK53448.1"/>
    </source>
</evidence>
<keyword evidence="8 10" id="KW-0413">Isomerase</keyword>
<evidence type="ECO:0000256" key="4">
    <source>
        <dbReference type="ARBA" id="ARBA00007637"/>
    </source>
</evidence>